<feature type="signal peptide" evidence="2">
    <location>
        <begin position="1"/>
        <end position="24"/>
    </location>
</feature>
<dbReference type="Proteomes" id="UP000247823">
    <property type="component" value="Unassembled WGS sequence"/>
</dbReference>
<evidence type="ECO:0000259" key="3">
    <source>
        <dbReference type="Pfam" id="PF20434"/>
    </source>
</evidence>
<keyword evidence="1 2" id="KW-0732">Signal</keyword>
<dbReference type="PANTHER" id="PTHR43037:SF1">
    <property type="entry name" value="BLL1128 PROTEIN"/>
    <property type="match status" value="1"/>
</dbReference>
<dbReference type="InterPro" id="IPR050955">
    <property type="entry name" value="Plant_Biomass_Hydrol_Est"/>
</dbReference>
<evidence type="ECO:0000313" key="5">
    <source>
        <dbReference type="Proteomes" id="UP000247823"/>
    </source>
</evidence>
<feature type="domain" description="BD-FAE-like" evidence="3">
    <location>
        <begin position="61"/>
        <end position="175"/>
    </location>
</feature>
<dbReference type="InterPro" id="IPR029058">
    <property type="entry name" value="AB_hydrolase_fold"/>
</dbReference>
<dbReference type="SUPFAM" id="SSF53474">
    <property type="entry name" value="alpha/beta-Hydrolases"/>
    <property type="match status" value="1"/>
</dbReference>
<evidence type="ECO:0000313" key="4">
    <source>
        <dbReference type="EMBL" id="PYA63550.1"/>
    </source>
</evidence>
<organism evidence="4 5">
    <name type="scientific">Serratia marcescens</name>
    <dbReference type="NCBI Taxonomy" id="615"/>
    <lineage>
        <taxon>Bacteria</taxon>
        <taxon>Pseudomonadati</taxon>
        <taxon>Pseudomonadota</taxon>
        <taxon>Gammaproteobacteria</taxon>
        <taxon>Enterobacterales</taxon>
        <taxon>Yersiniaceae</taxon>
        <taxon>Serratia</taxon>
    </lineage>
</organism>
<reference evidence="4 5" key="1">
    <citation type="submission" date="2018-06" db="EMBL/GenBank/DDBJ databases">
        <title>Serratia marcescens genome sequencing and assembly.</title>
        <authorList>
            <person name="Martins R.C.R."/>
            <person name="Perdigao-Neto L.V."/>
            <person name="Costa S.F."/>
            <person name="Levin A.S.S."/>
        </authorList>
    </citation>
    <scope>NUCLEOTIDE SEQUENCE [LARGE SCALE GENOMIC DNA]</scope>
    <source>
        <strain evidence="4 5">1283</strain>
    </source>
</reference>
<proteinExistence type="predicted"/>
<evidence type="ECO:0000256" key="1">
    <source>
        <dbReference type="ARBA" id="ARBA00022729"/>
    </source>
</evidence>
<dbReference type="Pfam" id="PF20434">
    <property type="entry name" value="BD-FAE"/>
    <property type="match status" value="1"/>
</dbReference>
<feature type="chain" id="PRO_5045343724" evidence="2">
    <location>
        <begin position="25"/>
        <end position="329"/>
    </location>
</feature>
<dbReference type="PANTHER" id="PTHR43037">
    <property type="entry name" value="UNNAMED PRODUCT-RELATED"/>
    <property type="match status" value="1"/>
</dbReference>
<reference evidence="5" key="2">
    <citation type="submission" date="2018-06" db="EMBL/GenBank/DDBJ databases">
        <title>Serratia marcescens genome sequencing and assembly.</title>
        <authorList>
            <person name="Martins R.C."/>
            <person name="Perdigao-Neto L.V."/>
            <person name="Costa S.F."/>
            <person name="Levin A.S.S."/>
        </authorList>
    </citation>
    <scope>NUCLEOTIDE SEQUENCE [LARGE SCALE GENOMIC DNA]</scope>
    <source>
        <strain evidence="5">1283</strain>
    </source>
</reference>
<dbReference type="EMBL" id="QJQB01000422">
    <property type="protein sequence ID" value="PYA63550.1"/>
    <property type="molecule type" value="Genomic_DNA"/>
</dbReference>
<evidence type="ECO:0000256" key="2">
    <source>
        <dbReference type="SAM" id="SignalP"/>
    </source>
</evidence>
<keyword evidence="5" id="KW-1185">Reference proteome</keyword>
<comment type="caution">
    <text evidence="4">The sequence shown here is derived from an EMBL/GenBank/DDBJ whole genome shotgun (WGS) entry which is preliminary data.</text>
</comment>
<gene>
    <name evidence="4" type="ORF">DMW51_18445</name>
</gene>
<accession>A0ABX5NCG3</accession>
<sequence length="329" mass="36071">MSFFSKFIFCCSVIFIMATGSSQAKVFSIEPKDMPSAPKLTGKFYNSTINNDGSERKFWAYLPADLPPNSPLVIVLHGSEMNGVSMREMTGYEFDWFADQRKFAVVYPEGYKNNWNDCRKNATFPAKVENIDDVGFIKTLISEFVQKAGVDPKRIYIFGYSNGGHMALRMALEHPDSVTAVAVVGASMPSTDDSSCPSQGKTSRIMFIDGTADPINPFNGGVVTLFGKGSRGKALSALDSAEIIAKRNGINTTPRVITFEPKLRNDPTWVKSSVWYKDNEPFVSFDAVYGGGHVIPQPIVAFPKMLGSVTSALNAPQSSLDFFGINADR</sequence>
<dbReference type="Gene3D" id="3.40.50.1820">
    <property type="entry name" value="alpha/beta hydrolase"/>
    <property type="match status" value="1"/>
</dbReference>
<dbReference type="RefSeq" id="WP_080490925.1">
    <property type="nucleotide sequence ID" value="NZ_JAIHMM010000026.1"/>
</dbReference>
<name>A0ABX5NCG3_SERMA</name>
<protein>
    <submittedName>
        <fullName evidence="4">Polyhydroxybutyrate depolymerase</fullName>
    </submittedName>
</protein>
<dbReference type="InterPro" id="IPR049492">
    <property type="entry name" value="BD-FAE-like_dom"/>
</dbReference>